<organism evidence="6 7">
    <name type="scientific">Arenicella xantha</name>
    <dbReference type="NCBI Taxonomy" id="644221"/>
    <lineage>
        <taxon>Bacteria</taxon>
        <taxon>Pseudomonadati</taxon>
        <taxon>Pseudomonadota</taxon>
        <taxon>Gammaproteobacteria</taxon>
        <taxon>Arenicellales</taxon>
        <taxon>Arenicellaceae</taxon>
        <taxon>Arenicella</taxon>
    </lineage>
</organism>
<dbReference type="Pfam" id="PF00126">
    <property type="entry name" value="HTH_1"/>
    <property type="match status" value="1"/>
</dbReference>
<dbReference type="SUPFAM" id="SSF46785">
    <property type="entry name" value="Winged helix' DNA-binding domain"/>
    <property type="match status" value="1"/>
</dbReference>
<dbReference type="Gene3D" id="3.40.190.10">
    <property type="entry name" value="Periplasmic binding protein-like II"/>
    <property type="match status" value="2"/>
</dbReference>
<keyword evidence="4" id="KW-0804">Transcription</keyword>
<dbReference type="PROSITE" id="PS50931">
    <property type="entry name" value="HTH_LYSR"/>
    <property type="match status" value="1"/>
</dbReference>
<dbReference type="OrthoDB" id="8720143at2"/>
<keyword evidence="3 6" id="KW-0238">DNA-binding</keyword>
<dbReference type="EMBL" id="QNRT01000009">
    <property type="protein sequence ID" value="RBP47169.1"/>
    <property type="molecule type" value="Genomic_DNA"/>
</dbReference>
<evidence type="ECO:0000256" key="2">
    <source>
        <dbReference type="ARBA" id="ARBA00023015"/>
    </source>
</evidence>
<keyword evidence="7" id="KW-1185">Reference proteome</keyword>
<dbReference type="InterPro" id="IPR036390">
    <property type="entry name" value="WH_DNA-bd_sf"/>
</dbReference>
<accession>A0A395JEX2</accession>
<dbReference type="InterPro" id="IPR000847">
    <property type="entry name" value="LysR_HTH_N"/>
</dbReference>
<dbReference type="PANTHER" id="PTHR30118">
    <property type="entry name" value="HTH-TYPE TRANSCRIPTIONAL REGULATOR LEUO-RELATED"/>
    <property type="match status" value="1"/>
</dbReference>
<evidence type="ECO:0000259" key="5">
    <source>
        <dbReference type="PROSITE" id="PS50931"/>
    </source>
</evidence>
<sequence>MRFKGLDLNLLVALDALLDEKSVTKAAQRLHLSQPAMTAALGRIRDYFDDPVLKLHGKRMVPTSHALRIHKDLKAVLGDMDSLISKTASFDPTRSSRKFTITVSDYLAQIIFVPLLRKLRYSAPNIKVELLAPADSTNELLSQGRIDLKLAPKQMLSDNLPSEALFEERFVVVGCKTNPVFENGLSEKVFYDSGHVMVKLGRRQPLSATDNMLEARRRPRETDVLVGSFLLAPEMVVGTDRLTVMHERLANIFAQRLPIAITEVPFTFPVLEEYVQYHDTRNDDRGIRWMIEQIKSTVII</sequence>
<feature type="domain" description="HTH lysR-type" evidence="5">
    <location>
        <begin position="6"/>
        <end position="63"/>
    </location>
</feature>
<dbReference type="RefSeq" id="WP_113955890.1">
    <property type="nucleotide sequence ID" value="NZ_QNRT01000009.1"/>
</dbReference>
<dbReference type="FunCoup" id="A0A395JEX2">
    <property type="interactions" value="50"/>
</dbReference>
<dbReference type="InterPro" id="IPR005119">
    <property type="entry name" value="LysR_subst-bd"/>
</dbReference>
<evidence type="ECO:0000313" key="7">
    <source>
        <dbReference type="Proteomes" id="UP000253083"/>
    </source>
</evidence>
<dbReference type="SUPFAM" id="SSF53850">
    <property type="entry name" value="Periplasmic binding protein-like II"/>
    <property type="match status" value="1"/>
</dbReference>
<dbReference type="AlphaFoldDB" id="A0A395JEX2"/>
<evidence type="ECO:0000256" key="3">
    <source>
        <dbReference type="ARBA" id="ARBA00023125"/>
    </source>
</evidence>
<reference evidence="6 7" key="1">
    <citation type="submission" date="2018-06" db="EMBL/GenBank/DDBJ databases">
        <title>Genomic Encyclopedia of Type Strains, Phase IV (KMG-IV): sequencing the most valuable type-strain genomes for metagenomic binning, comparative biology and taxonomic classification.</title>
        <authorList>
            <person name="Goeker M."/>
        </authorList>
    </citation>
    <scope>NUCLEOTIDE SEQUENCE [LARGE SCALE GENOMIC DNA]</scope>
    <source>
        <strain evidence="6 7">DSM 24032</strain>
    </source>
</reference>
<dbReference type="Pfam" id="PF03466">
    <property type="entry name" value="LysR_substrate"/>
    <property type="match status" value="1"/>
</dbReference>
<evidence type="ECO:0000256" key="4">
    <source>
        <dbReference type="ARBA" id="ARBA00023163"/>
    </source>
</evidence>
<dbReference type="Gene3D" id="1.10.10.10">
    <property type="entry name" value="Winged helix-like DNA-binding domain superfamily/Winged helix DNA-binding domain"/>
    <property type="match status" value="1"/>
</dbReference>
<dbReference type="InterPro" id="IPR050389">
    <property type="entry name" value="LysR-type_TF"/>
</dbReference>
<dbReference type="InParanoid" id="A0A395JEX2"/>
<keyword evidence="2" id="KW-0805">Transcription regulation</keyword>
<dbReference type="GO" id="GO:0003700">
    <property type="term" value="F:DNA-binding transcription factor activity"/>
    <property type="evidence" value="ECO:0007669"/>
    <property type="project" value="InterPro"/>
</dbReference>
<gene>
    <name evidence="6" type="ORF">DFR28_10941</name>
</gene>
<proteinExistence type="inferred from homology"/>
<evidence type="ECO:0000313" key="6">
    <source>
        <dbReference type="EMBL" id="RBP47169.1"/>
    </source>
</evidence>
<comment type="caution">
    <text evidence="6">The sequence shown here is derived from an EMBL/GenBank/DDBJ whole genome shotgun (WGS) entry which is preliminary data.</text>
</comment>
<dbReference type="Proteomes" id="UP000253083">
    <property type="component" value="Unassembled WGS sequence"/>
</dbReference>
<evidence type="ECO:0000256" key="1">
    <source>
        <dbReference type="ARBA" id="ARBA00009437"/>
    </source>
</evidence>
<name>A0A395JEX2_9GAMM</name>
<protein>
    <submittedName>
        <fullName evidence="6">DNA-binding transcriptional LysR family regulator</fullName>
    </submittedName>
</protein>
<dbReference type="InterPro" id="IPR036388">
    <property type="entry name" value="WH-like_DNA-bd_sf"/>
</dbReference>
<comment type="similarity">
    <text evidence="1">Belongs to the LysR transcriptional regulatory family.</text>
</comment>
<dbReference type="PANTHER" id="PTHR30118:SF6">
    <property type="entry name" value="HTH-TYPE TRANSCRIPTIONAL REGULATOR LEUO"/>
    <property type="match status" value="1"/>
</dbReference>
<dbReference type="GO" id="GO:0003677">
    <property type="term" value="F:DNA binding"/>
    <property type="evidence" value="ECO:0007669"/>
    <property type="project" value="UniProtKB-KW"/>
</dbReference>